<proteinExistence type="predicted"/>
<organism evidence="1 2">
    <name type="scientific">Marchantia polymorpha</name>
    <name type="common">Common liverwort</name>
    <name type="synonym">Marchantia aquatica</name>
    <dbReference type="NCBI Taxonomy" id="3197"/>
    <lineage>
        <taxon>Eukaryota</taxon>
        <taxon>Viridiplantae</taxon>
        <taxon>Streptophyta</taxon>
        <taxon>Embryophyta</taxon>
        <taxon>Marchantiophyta</taxon>
        <taxon>Marchantiopsida</taxon>
        <taxon>Marchantiidae</taxon>
        <taxon>Marchantiales</taxon>
        <taxon>Marchantiaceae</taxon>
        <taxon>Marchantia</taxon>
    </lineage>
</organism>
<gene>
    <name evidence="1" type="ORF">MARPO_0104s0002</name>
</gene>
<dbReference type="Proteomes" id="UP000244005">
    <property type="component" value="Unassembled WGS sequence"/>
</dbReference>
<dbReference type="AlphaFoldDB" id="A0A2R6WDP9"/>
<reference evidence="2" key="1">
    <citation type="journal article" date="2017" name="Cell">
        <title>Insights into land plant evolution garnered from the Marchantia polymorpha genome.</title>
        <authorList>
            <person name="Bowman J.L."/>
            <person name="Kohchi T."/>
            <person name="Yamato K.T."/>
            <person name="Jenkins J."/>
            <person name="Shu S."/>
            <person name="Ishizaki K."/>
            <person name="Yamaoka S."/>
            <person name="Nishihama R."/>
            <person name="Nakamura Y."/>
            <person name="Berger F."/>
            <person name="Adam C."/>
            <person name="Aki S.S."/>
            <person name="Althoff F."/>
            <person name="Araki T."/>
            <person name="Arteaga-Vazquez M.A."/>
            <person name="Balasubrmanian S."/>
            <person name="Barry K."/>
            <person name="Bauer D."/>
            <person name="Boehm C.R."/>
            <person name="Briginshaw L."/>
            <person name="Caballero-Perez J."/>
            <person name="Catarino B."/>
            <person name="Chen F."/>
            <person name="Chiyoda S."/>
            <person name="Chovatia M."/>
            <person name="Davies K.M."/>
            <person name="Delmans M."/>
            <person name="Demura T."/>
            <person name="Dierschke T."/>
            <person name="Dolan L."/>
            <person name="Dorantes-Acosta A.E."/>
            <person name="Eklund D.M."/>
            <person name="Florent S.N."/>
            <person name="Flores-Sandoval E."/>
            <person name="Fujiyama A."/>
            <person name="Fukuzawa H."/>
            <person name="Galik B."/>
            <person name="Grimanelli D."/>
            <person name="Grimwood J."/>
            <person name="Grossniklaus U."/>
            <person name="Hamada T."/>
            <person name="Haseloff J."/>
            <person name="Hetherington A.J."/>
            <person name="Higo A."/>
            <person name="Hirakawa Y."/>
            <person name="Hundley H.N."/>
            <person name="Ikeda Y."/>
            <person name="Inoue K."/>
            <person name="Inoue S.I."/>
            <person name="Ishida S."/>
            <person name="Jia Q."/>
            <person name="Kakita M."/>
            <person name="Kanazawa T."/>
            <person name="Kawai Y."/>
            <person name="Kawashima T."/>
            <person name="Kennedy M."/>
            <person name="Kinose K."/>
            <person name="Kinoshita T."/>
            <person name="Kohara Y."/>
            <person name="Koide E."/>
            <person name="Komatsu K."/>
            <person name="Kopischke S."/>
            <person name="Kubo M."/>
            <person name="Kyozuka J."/>
            <person name="Lagercrantz U."/>
            <person name="Lin S.S."/>
            <person name="Lindquist E."/>
            <person name="Lipzen A.M."/>
            <person name="Lu C.W."/>
            <person name="De Luna E."/>
            <person name="Martienssen R.A."/>
            <person name="Minamino N."/>
            <person name="Mizutani M."/>
            <person name="Mizutani M."/>
            <person name="Mochizuki N."/>
            <person name="Monte I."/>
            <person name="Mosher R."/>
            <person name="Nagasaki H."/>
            <person name="Nakagami H."/>
            <person name="Naramoto S."/>
            <person name="Nishitani K."/>
            <person name="Ohtani M."/>
            <person name="Okamoto T."/>
            <person name="Okumura M."/>
            <person name="Phillips J."/>
            <person name="Pollak B."/>
            <person name="Reinders A."/>
            <person name="Rovekamp M."/>
            <person name="Sano R."/>
            <person name="Sawa S."/>
            <person name="Schmid M.W."/>
            <person name="Shirakawa M."/>
            <person name="Solano R."/>
            <person name="Spunde A."/>
            <person name="Suetsugu N."/>
            <person name="Sugano S."/>
            <person name="Sugiyama A."/>
            <person name="Sun R."/>
            <person name="Suzuki Y."/>
            <person name="Takenaka M."/>
            <person name="Takezawa D."/>
            <person name="Tomogane H."/>
            <person name="Tsuzuki M."/>
            <person name="Ueda T."/>
            <person name="Umeda M."/>
            <person name="Ward J.M."/>
            <person name="Watanabe Y."/>
            <person name="Yazaki K."/>
            <person name="Yokoyama R."/>
            <person name="Yoshitake Y."/>
            <person name="Yotsui I."/>
            <person name="Zachgo S."/>
            <person name="Schmutz J."/>
        </authorList>
    </citation>
    <scope>NUCLEOTIDE SEQUENCE [LARGE SCALE GENOMIC DNA]</scope>
    <source>
        <strain evidence="2">Tak-1</strain>
    </source>
</reference>
<keyword evidence="2" id="KW-1185">Reference proteome</keyword>
<dbReference type="EMBL" id="KZ772776">
    <property type="protein sequence ID" value="PTQ31962.1"/>
    <property type="molecule type" value="Genomic_DNA"/>
</dbReference>
<dbReference type="OrthoDB" id="125868at2759"/>
<name>A0A2R6WDP9_MARPO</name>
<evidence type="ECO:0000313" key="1">
    <source>
        <dbReference type="EMBL" id="PTQ31962.1"/>
    </source>
</evidence>
<evidence type="ECO:0000313" key="2">
    <source>
        <dbReference type="Proteomes" id="UP000244005"/>
    </source>
</evidence>
<dbReference type="Gramene" id="Mp6g00640.1">
    <property type="protein sequence ID" value="Mp6g00640.1.cds1"/>
    <property type="gene ID" value="Mp6g00640"/>
</dbReference>
<sequence>MPKPKFVSHFQSSHAAEYGLKVSAHDSSFCKVSSVVCRFCTKFDPEENVGGKMTRINNVKYFNTFRTDGYKRHLDTAYAEQWAEHQRILTSKGKEQFFKNIPVAFVNRLDADVENQGNHISVLINEPIMETVLGDLLFNPDDIESMSREHALQQFKKLDALNLRLARRVAATKCLKL</sequence>
<protein>
    <submittedName>
        <fullName evidence="1">Uncharacterized protein</fullName>
    </submittedName>
</protein>
<dbReference type="PANTHER" id="PTHR37067:SF3">
    <property type="entry name" value="PX DOMAIN-CONTAINING PROTEIN"/>
    <property type="match status" value="1"/>
</dbReference>
<accession>A0A2R6WDP9</accession>
<dbReference type="PANTHER" id="PTHR37067">
    <property type="entry name" value="PX DOMAIN-CONTAINING PROTEIN"/>
    <property type="match status" value="1"/>
</dbReference>